<sequence length="265" mass="30426">MGPHQLVKDCFNDFTKDEFVFLLSSKAGGCGLNLIGGNRLVLFDPDWNPANDKQAAARVWRDGQKKRVFIYRFLTTGTIEEKLYQRQMSKKGLQKVIQKEQMNLPMQQGFTLHENVRSEIHENMNYNHCERDTFAVNENSDSSEPVRNGKHIDFRVHDNDVGGFAQVSGCLQELTSSEIQNEMQDKWDMDSSNWNTESQGWGVSRLLMQLLQKMLLGMKITHSVEMWEVLIAAIGINRPKVSHLNLKGGGCQRWLIQHFQKQLLG</sequence>
<evidence type="ECO:0000256" key="1">
    <source>
        <dbReference type="ARBA" id="ARBA00022801"/>
    </source>
</evidence>
<dbReference type="OrthoDB" id="413460at2759"/>
<evidence type="ECO:0000259" key="2">
    <source>
        <dbReference type="PROSITE" id="PS51194"/>
    </source>
</evidence>
<accession>A0A0K9P7A7</accession>
<dbReference type="Gene3D" id="3.40.50.300">
    <property type="entry name" value="P-loop containing nucleotide triphosphate hydrolases"/>
    <property type="match status" value="1"/>
</dbReference>
<protein>
    <recommendedName>
        <fullName evidence="2">Helicase C-terminal domain-containing protein</fullName>
    </recommendedName>
</protein>
<dbReference type="AlphaFoldDB" id="A0A0K9P7A7"/>
<feature type="domain" description="Helicase C-terminal" evidence="2">
    <location>
        <begin position="1"/>
        <end position="110"/>
    </location>
</feature>
<dbReference type="CDD" id="cd18793">
    <property type="entry name" value="SF2_C_SNF"/>
    <property type="match status" value="1"/>
</dbReference>
<dbReference type="InterPro" id="IPR050496">
    <property type="entry name" value="SNF2_RAD54_helicase_repair"/>
</dbReference>
<dbReference type="SUPFAM" id="SSF52540">
    <property type="entry name" value="P-loop containing nucleoside triphosphate hydrolases"/>
    <property type="match status" value="1"/>
</dbReference>
<dbReference type="Pfam" id="PF00271">
    <property type="entry name" value="Helicase_C"/>
    <property type="match status" value="1"/>
</dbReference>
<dbReference type="InterPro" id="IPR027417">
    <property type="entry name" value="P-loop_NTPase"/>
</dbReference>
<dbReference type="InterPro" id="IPR001650">
    <property type="entry name" value="Helicase_C-like"/>
</dbReference>
<keyword evidence="4" id="KW-1185">Reference proteome</keyword>
<proteinExistence type="predicted"/>
<dbReference type="GO" id="GO:0016787">
    <property type="term" value="F:hydrolase activity"/>
    <property type="evidence" value="ECO:0007669"/>
    <property type="project" value="UniProtKB-KW"/>
</dbReference>
<organism evidence="3 4">
    <name type="scientific">Zostera marina</name>
    <name type="common">Eelgrass</name>
    <dbReference type="NCBI Taxonomy" id="29655"/>
    <lineage>
        <taxon>Eukaryota</taxon>
        <taxon>Viridiplantae</taxon>
        <taxon>Streptophyta</taxon>
        <taxon>Embryophyta</taxon>
        <taxon>Tracheophyta</taxon>
        <taxon>Spermatophyta</taxon>
        <taxon>Magnoliopsida</taxon>
        <taxon>Liliopsida</taxon>
        <taxon>Zosteraceae</taxon>
        <taxon>Zostera</taxon>
    </lineage>
</organism>
<evidence type="ECO:0000313" key="3">
    <source>
        <dbReference type="EMBL" id="KMZ64916.1"/>
    </source>
</evidence>
<dbReference type="InterPro" id="IPR049730">
    <property type="entry name" value="SNF2/RAD54-like_C"/>
</dbReference>
<dbReference type="PANTHER" id="PTHR45629:SF7">
    <property type="entry name" value="DNA EXCISION REPAIR PROTEIN ERCC-6-RELATED"/>
    <property type="match status" value="1"/>
</dbReference>
<dbReference type="Proteomes" id="UP000036987">
    <property type="component" value="Unassembled WGS sequence"/>
</dbReference>
<dbReference type="PROSITE" id="PS51194">
    <property type="entry name" value="HELICASE_CTER"/>
    <property type="match status" value="1"/>
</dbReference>
<reference evidence="4" key="1">
    <citation type="journal article" date="2016" name="Nature">
        <title>The genome of the seagrass Zostera marina reveals angiosperm adaptation to the sea.</title>
        <authorList>
            <person name="Olsen J.L."/>
            <person name="Rouze P."/>
            <person name="Verhelst B."/>
            <person name="Lin Y.-C."/>
            <person name="Bayer T."/>
            <person name="Collen J."/>
            <person name="Dattolo E."/>
            <person name="De Paoli E."/>
            <person name="Dittami S."/>
            <person name="Maumus F."/>
            <person name="Michel G."/>
            <person name="Kersting A."/>
            <person name="Lauritano C."/>
            <person name="Lohaus R."/>
            <person name="Toepel M."/>
            <person name="Tonon T."/>
            <person name="Vanneste K."/>
            <person name="Amirebrahimi M."/>
            <person name="Brakel J."/>
            <person name="Bostroem C."/>
            <person name="Chovatia M."/>
            <person name="Grimwood J."/>
            <person name="Jenkins J.W."/>
            <person name="Jueterbock A."/>
            <person name="Mraz A."/>
            <person name="Stam W.T."/>
            <person name="Tice H."/>
            <person name="Bornberg-Bauer E."/>
            <person name="Green P.J."/>
            <person name="Pearson G.A."/>
            <person name="Procaccini G."/>
            <person name="Duarte C.M."/>
            <person name="Schmutz J."/>
            <person name="Reusch T.B.H."/>
            <person name="Van de Peer Y."/>
        </authorList>
    </citation>
    <scope>NUCLEOTIDE SEQUENCE [LARGE SCALE GENOMIC DNA]</scope>
    <source>
        <strain evidence="4">cv. Finnish</strain>
    </source>
</reference>
<keyword evidence="1" id="KW-0378">Hydrolase</keyword>
<name>A0A0K9P7A7_ZOSMR</name>
<dbReference type="SMART" id="SM00490">
    <property type="entry name" value="HELICc"/>
    <property type="match status" value="1"/>
</dbReference>
<dbReference type="PANTHER" id="PTHR45629">
    <property type="entry name" value="SNF2/RAD54 FAMILY MEMBER"/>
    <property type="match status" value="1"/>
</dbReference>
<evidence type="ECO:0000313" key="4">
    <source>
        <dbReference type="Proteomes" id="UP000036987"/>
    </source>
</evidence>
<gene>
    <name evidence="3" type="ORF">ZOSMA_344G00060</name>
</gene>
<comment type="caution">
    <text evidence="3">The sequence shown here is derived from an EMBL/GenBank/DDBJ whole genome shotgun (WGS) entry which is preliminary data.</text>
</comment>
<dbReference type="EMBL" id="LFYR01001087">
    <property type="protein sequence ID" value="KMZ64916.1"/>
    <property type="molecule type" value="Genomic_DNA"/>
</dbReference>
<dbReference type="STRING" id="29655.A0A0K9P7A7"/>